<dbReference type="Proteomes" id="UP001055811">
    <property type="component" value="Linkage Group LG04"/>
</dbReference>
<protein>
    <submittedName>
        <fullName evidence="1">Uncharacterized protein</fullName>
    </submittedName>
</protein>
<accession>A0ACB9DXX9</accession>
<evidence type="ECO:0000313" key="2">
    <source>
        <dbReference type="Proteomes" id="UP001055811"/>
    </source>
</evidence>
<reference evidence="2" key="1">
    <citation type="journal article" date="2022" name="Mol. Ecol. Resour.">
        <title>The genomes of chicory, endive, great burdock and yacon provide insights into Asteraceae palaeo-polyploidization history and plant inulin production.</title>
        <authorList>
            <person name="Fan W."/>
            <person name="Wang S."/>
            <person name="Wang H."/>
            <person name="Wang A."/>
            <person name="Jiang F."/>
            <person name="Liu H."/>
            <person name="Zhao H."/>
            <person name="Xu D."/>
            <person name="Zhang Y."/>
        </authorList>
    </citation>
    <scope>NUCLEOTIDE SEQUENCE [LARGE SCALE GENOMIC DNA]</scope>
    <source>
        <strain evidence="2">cv. Punajuju</strain>
    </source>
</reference>
<comment type="caution">
    <text evidence="1">The sequence shown here is derived from an EMBL/GenBank/DDBJ whole genome shotgun (WGS) entry which is preliminary data.</text>
</comment>
<proteinExistence type="predicted"/>
<keyword evidence="2" id="KW-1185">Reference proteome</keyword>
<sequence length="94" mass="10821">MERVSALCIEIPNGKRFVFDQRGVEGVAHYDGGEEIYWRYEKSQSEAKWTNKVRSFLPSTPNQSSTTLTAIQSYPFTSSSSFKYHSSLLFFNRP</sequence>
<name>A0ACB9DXX9_CICIN</name>
<reference evidence="1 2" key="2">
    <citation type="journal article" date="2022" name="Mol. Ecol. Resour.">
        <title>The genomes of chicory, endive, great burdock and yacon provide insights into Asteraceae paleo-polyploidization history and plant inulin production.</title>
        <authorList>
            <person name="Fan W."/>
            <person name="Wang S."/>
            <person name="Wang H."/>
            <person name="Wang A."/>
            <person name="Jiang F."/>
            <person name="Liu H."/>
            <person name="Zhao H."/>
            <person name="Xu D."/>
            <person name="Zhang Y."/>
        </authorList>
    </citation>
    <scope>NUCLEOTIDE SEQUENCE [LARGE SCALE GENOMIC DNA]</scope>
    <source>
        <strain evidence="2">cv. Punajuju</strain>
        <tissue evidence="1">Leaves</tissue>
    </source>
</reference>
<organism evidence="1 2">
    <name type="scientific">Cichorium intybus</name>
    <name type="common">Chicory</name>
    <dbReference type="NCBI Taxonomy" id="13427"/>
    <lineage>
        <taxon>Eukaryota</taxon>
        <taxon>Viridiplantae</taxon>
        <taxon>Streptophyta</taxon>
        <taxon>Embryophyta</taxon>
        <taxon>Tracheophyta</taxon>
        <taxon>Spermatophyta</taxon>
        <taxon>Magnoliopsida</taxon>
        <taxon>eudicotyledons</taxon>
        <taxon>Gunneridae</taxon>
        <taxon>Pentapetalae</taxon>
        <taxon>asterids</taxon>
        <taxon>campanulids</taxon>
        <taxon>Asterales</taxon>
        <taxon>Asteraceae</taxon>
        <taxon>Cichorioideae</taxon>
        <taxon>Cichorieae</taxon>
        <taxon>Cichoriinae</taxon>
        <taxon>Cichorium</taxon>
    </lineage>
</organism>
<dbReference type="EMBL" id="CM042012">
    <property type="protein sequence ID" value="KAI3751311.1"/>
    <property type="molecule type" value="Genomic_DNA"/>
</dbReference>
<evidence type="ECO:0000313" key="1">
    <source>
        <dbReference type="EMBL" id="KAI3751311.1"/>
    </source>
</evidence>
<gene>
    <name evidence="1" type="ORF">L2E82_22373</name>
</gene>